<evidence type="ECO:0000256" key="7">
    <source>
        <dbReference type="ARBA" id="ARBA00022692"/>
    </source>
</evidence>
<dbReference type="PANTHER" id="PTHR45453">
    <property type="entry name" value="PHOSPHATE REGULON SENSOR PROTEIN PHOR"/>
    <property type="match status" value="1"/>
</dbReference>
<dbReference type="InterPro" id="IPR003661">
    <property type="entry name" value="HisK_dim/P_dom"/>
</dbReference>
<gene>
    <name evidence="19" type="primary">walK</name>
    <name evidence="19" type="ORF">N7Z68_12155</name>
</gene>
<evidence type="ECO:0000256" key="1">
    <source>
        <dbReference type="ARBA" id="ARBA00000085"/>
    </source>
</evidence>
<keyword evidence="8" id="KW-0547">Nucleotide-binding</keyword>
<name>A0ABT5VG42_9BACI</name>
<evidence type="ECO:0000259" key="18">
    <source>
        <dbReference type="PROSITE" id="PS50885"/>
    </source>
</evidence>
<keyword evidence="10" id="KW-0067">ATP-binding</keyword>
<dbReference type="Pfam" id="PF23846">
    <property type="entry name" value="Cache_WalK"/>
    <property type="match status" value="1"/>
</dbReference>
<evidence type="ECO:0000256" key="13">
    <source>
        <dbReference type="ARBA" id="ARBA00023136"/>
    </source>
</evidence>
<dbReference type="InterPro" id="IPR036890">
    <property type="entry name" value="HATPase_C_sf"/>
</dbReference>
<dbReference type="SUPFAM" id="SSF55874">
    <property type="entry name" value="ATPase domain of HSP90 chaperone/DNA topoisomerase II/histidine kinase"/>
    <property type="match status" value="1"/>
</dbReference>
<evidence type="ECO:0000256" key="11">
    <source>
        <dbReference type="ARBA" id="ARBA00022989"/>
    </source>
</evidence>
<dbReference type="Gene3D" id="3.30.450.20">
    <property type="entry name" value="PAS domain"/>
    <property type="match status" value="2"/>
</dbReference>
<keyword evidence="6 19" id="KW-0808">Transferase</keyword>
<dbReference type="InterPro" id="IPR013767">
    <property type="entry name" value="PAS_fold"/>
</dbReference>
<dbReference type="Pfam" id="PF02518">
    <property type="entry name" value="HATPase_c"/>
    <property type="match status" value="1"/>
</dbReference>
<comment type="caution">
    <text evidence="19">The sequence shown here is derived from an EMBL/GenBank/DDBJ whole genome shotgun (WGS) entry which is preliminary data.</text>
</comment>
<feature type="domain" description="HAMP" evidence="18">
    <location>
        <begin position="203"/>
        <end position="255"/>
    </location>
</feature>
<dbReference type="InterPro" id="IPR004358">
    <property type="entry name" value="Sig_transdc_His_kin-like_C"/>
</dbReference>
<dbReference type="Pfam" id="PF00672">
    <property type="entry name" value="HAMP"/>
    <property type="match status" value="1"/>
</dbReference>
<evidence type="ECO:0000256" key="10">
    <source>
        <dbReference type="ARBA" id="ARBA00022840"/>
    </source>
</evidence>
<dbReference type="SMART" id="SM00388">
    <property type="entry name" value="HisKA"/>
    <property type="match status" value="1"/>
</dbReference>
<evidence type="ECO:0000256" key="6">
    <source>
        <dbReference type="ARBA" id="ARBA00022679"/>
    </source>
</evidence>
<evidence type="ECO:0000256" key="14">
    <source>
        <dbReference type="SAM" id="Phobius"/>
    </source>
</evidence>
<dbReference type="NCBIfam" id="TIGR00229">
    <property type="entry name" value="sensory_box"/>
    <property type="match status" value="1"/>
</dbReference>
<dbReference type="InterPro" id="IPR036097">
    <property type="entry name" value="HisK_dim/P_sf"/>
</dbReference>
<dbReference type="InterPro" id="IPR000700">
    <property type="entry name" value="PAS-assoc_C"/>
</dbReference>
<dbReference type="PROSITE" id="PS50885">
    <property type="entry name" value="HAMP"/>
    <property type="match status" value="1"/>
</dbReference>
<sequence length="609" mass="69193">MDNKVGFFKSIQFKLIIIYVLLLFIAIQITGVYFIRQLEEQLVNNYQEMLDERANLLAYSIEQELTKTRDDNSSLARDINVLLRDFFPVENSEAQVVDINKVVLATSNAQNRHIVGQQSTEVRVKRALLGSKDGATLRDPETGHRMRVIGMPVQSKEGTIGAIYIEASMEEIYDQIKQINNILAKGTVIAIFITAILVILIARTITTPIIEMKKLAKRMGEGDFSRQVQVYGRDEIGQLAMSFNDLTLKLKEANASTDREKKKLSSVLTHMTDGVIATDQHGNIILMNQRAEQLLETSSEEAYSKPLPEVLRLSETFAANELDDYSESILLDFSTEEQEFLLQASFSVIQKENGPITGIITVLHDVTEREKIEQERREFVANVSHELRTPLTTMKSYLEALEDGAIEDIELASKFLNVTQNETERMIRLVNDLLQLSKMDSKDYRFTFEEVDFNHFLHNIVDRFEMIATEKNIHFARSIPKEQMLVHIDQDKITQVIDNIISNGIKYSPDGGTIAVHLLHQGNNLRLSISDQGVGIPRESQKKIFDRFYRVDKARARNIGGTGLGLAIAKEFVHAHRGEIWVESEYGEGTTIYFTLPYSGFKRGESDYV</sequence>
<keyword evidence="20" id="KW-1185">Reference proteome</keyword>
<evidence type="ECO:0000256" key="5">
    <source>
        <dbReference type="ARBA" id="ARBA00022553"/>
    </source>
</evidence>
<dbReference type="SMART" id="SM00091">
    <property type="entry name" value="PAS"/>
    <property type="match status" value="1"/>
</dbReference>
<dbReference type="InterPro" id="IPR005467">
    <property type="entry name" value="His_kinase_dom"/>
</dbReference>
<dbReference type="PROSITE" id="PS50113">
    <property type="entry name" value="PAC"/>
    <property type="match status" value="1"/>
</dbReference>
<feature type="domain" description="PAC" evidence="17">
    <location>
        <begin position="324"/>
        <end position="378"/>
    </location>
</feature>
<dbReference type="InterPro" id="IPR003594">
    <property type="entry name" value="HATPase_dom"/>
</dbReference>
<dbReference type="InterPro" id="IPR057640">
    <property type="entry name" value="Cache_WalK"/>
</dbReference>
<evidence type="ECO:0000259" key="17">
    <source>
        <dbReference type="PROSITE" id="PS50113"/>
    </source>
</evidence>
<feature type="domain" description="PAS" evidence="16">
    <location>
        <begin position="260"/>
        <end position="338"/>
    </location>
</feature>
<protein>
    <recommendedName>
        <fullName evidence="3">histidine kinase</fullName>
        <ecNumber evidence="3">2.7.13.3</ecNumber>
    </recommendedName>
</protein>
<evidence type="ECO:0000259" key="15">
    <source>
        <dbReference type="PROSITE" id="PS50109"/>
    </source>
</evidence>
<dbReference type="EC" id="2.7.13.3" evidence="3"/>
<evidence type="ECO:0000313" key="20">
    <source>
        <dbReference type="Proteomes" id="UP001148125"/>
    </source>
</evidence>
<keyword evidence="9 19" id="KW-0418">Kinase</keyword>
<evidence type="ECO:0000313" key="19">
    <source>
        <dbReference type="EMBL" id="MDE5414136.1"/>
    </source>
</evidence>
<dbReference type="Pfam" id="PF00989">
    <property type="entry name" value="PAS"/>
    <property type="match status" value="1"/>
</dbReference>
<comment type="subcellular location">
    <subcellularLocation>
        <location evidence="2">Cell membrane</location>
        <topology evidence="2">Multi-pass membrane protein</topology>
    </subcellularLocation>
</comment>
<dbReference type="Gene3D" id="1.10.287.130">
    <property type="match status" value="1"/>
</dbReference>
<comment type="catalytic activity">
    <reaction evidence="1">
        <text>ATP + protein L-histidine = ADP + protein N-phospho-L-histidine.</text>
        <dbReference type="EC" id="2.7.13.3"/>
    </reaction>
</comment>
<dbReference type="InterPro" id="IPR003660">
    <property type="entry name" value="HAMP_dom"/>
</dbReference>
<dbReference type="EMBL" id="JAOTPO010000007">
    <property type="protein sequence ID" value="MDE5414136.1"/>
    <property type="molecule type" value="Genomic_DNA"/>
</dbReference>
<evidence type="ECO:0000256" key="12">
    <source>
        <dbReference type="ARBA" id="ARBA00023012"/>
    </source>
</evidence>
<proteinExistence type="predicted"/>
<dbReference type="InterPro" id="IPR050351">
    <property type="entry name" value="BphY/WalK/GraS-like"/>
</dbReference>
<evidence type="ECO:0000256" key="3">
    <source>
        <dbReference type="ARBA" id="ARBA00012438"/>
    </source>
</evidence>
<dbReference type="CDD" id="cd00082">
    <property type="entry name" value="HisKA"/>
    <property type="match status" value="1"/>
</dbReference>
<dbReference type="SMART" id="SM00304">
    <property type="entry name" value="HAMP"/>
    <property type="match status" value="1"/>
</dbReference>
<dbReference type="NCBIfam" id="NF033092">
    <property type="entry name" value="HK_WalK"/>
    <property type="match status" value="1"/>
</dbReference>
<dbReference type="RefSeq" id="WP_275118749.1">
    <property type="nucleotide sequence ID" value="NZ_JAOTPO010000007.1"/>
</dbReference>
<reference evidence="19" key="1">
    <citation type="submission" date="2024-05" db="EMBL/GenBank/DDBJ databases">
        <title>Alkalihalobacillus sp. strain MEB203 novel alkaliphilic bacterium from Lonar Lake, India.</title>
        <authorList>
            <person name="Joshi A."/>
            <person name="Thite S."/>
            <person name="Mengade P."/>
        </authorList>
    </citation>
    <scope>NUCLEOTIDE SEQUENCE</scope>
    <source>
        <strain evidence="19">MEB 203</strain>
    </source>
</reference>
<feature type="domain" description="Histidine kinase" evidence="15">
    <location>
        <begin position="382"/>
        <end position="600"/>
    </location>
</feature>
<keyword evidence="13 14" id="KW-0472">Membrane</keyword>
<dbReference type="GO" id="GO:0004673">
    <property type="term" value="F:protein histidine kinase activity"/>
    <property type="evidence" value="ECO:0007669"/>
    <property type="project" value="UniProtKB-EC"/>
</dbReference>
<dbReference type="Proteomes" id="UP001148125">
    <property type="component" value="Unassembled WGS sequence"/>
</dbReference>
<dbReference type="Gene3D" id="3.30.565.10">
    <property type="entry name" value="Histidine kinase-like ATPase, C-terminal domain"/>
    <property type="match status" value="1"/>
</dbReference>
<dbReference type="PROSITE" id="PS50109">
    <property type="entry name" value="HIS_KIN"/>
    <property type="match status" value="1"/>
</dbReference>
<dbReference type="SUPFAM" id="SSF55785">
    <property type="entry name" value="PYP-like sensor domain (PAS domain)"/>
    <property type="match status" value="1"/>
</dbReference>
<keyword evidence="12" id="KW-0902">Two-component regulatory system</keyword>
<dbReference type="InterPro" id="IPR035965">
    <property type="entry name" value="PAS-like_dom_sf"/>
</dbReference>
<dbReference type="CDD" id="cd00130">
    <property type="entry name" value="PAS"/>
    <property type="match status" value="1"/>
</dbReference>
<dbReference type="CDD" id="cd00075">
    <property type="entry name" value="HATPase"/>
    <property type="match status" value="1"/>
</dbReference>
<evidence type="ECO:0000256" key="8">
    <source>
        <dbReference type="ARBA" id="ARBA00022741"/>
    </source>
</evidence>
<dbReference type="SMART" id="SM00387">
    <property type="entry name" value="HATPase_c"/>
    <property type="match status" value="1"/>
</dbReference>
<evidence type="ECO:0000256" key="2">
    <source>
        <dbReference type="ARBA" id="ARBA00004651"/>
    </source>
</evidence>
<keyword evidence="4" id="KW-1003">Cell membrane</keyword>
<evidence type="ECO:0000256" key="4">
    <source>
        <dbReference type="ARBA" id="ARBA00022475"/>
    </source>
</evidence>
<evidence type="ECO:0000256" key="9">
    <source>
        <dbReference type="ARBA" id="ARBA00022777"/>
    </source>
</evidence>
<keyword evidence="5" id="KW-0597">Phosphoprotein</keyword>
<dbReference type="PANTHER" id="PTHR45453:SF1">
    <property type="entry name" value="PHOSPHATE REGULON SENSOR PROTEIN PHOR"/>
    <property type="match status" value="1"/>
</dbReference>
<dbReference type="PRINTS" id="PR00344">
    <property type="entry name" value="BCTRLSENSOR"/>
</dbReference>
<keyword evidence="7 14" id="KW-0812">Transmembrane</keyword>
<dbReference type="InterPro" id="IPR000014">
    <property type="entry name" value="PAS"/>
</dbReference>
<dbReference type="SUPFAM" id="SSF47384">
    <property type="entry name" value="Homodimeric domain of signal transducing histidine kinase"/>
    <property type="match status" value="1"/>
</dbReference>
<dbReference type="SUPFAM" id="SSF158472">
    <property type="entry name" value="HAMP domain-like"/>
    <property type="match status" value="1"/>
</dbReference>
<accession>A0ABT5VG42</accession>
<organism evidence="19 20">
    <name type="scientific">Alkalihalobacterium chitinilyticum</name>
    <dbReference type="NCBI Taxonomy" id="2980103"/>
    <lineage>
        <taxon>Bacteria</taxon>
        <taxon>Bacillati</taxon>
        <taxon>Bacillota</taxon>
        <taxon>Bacilli</taxon>
        <taxon>Bacillales</taxon>
        <taxon>Bacillaceae</taxon>
        <taxon>Alkalihalobacterium</taxon>
    </lineage>
</organism>
<feature type="transmembrane region" description="Helical" evidence="14">
    <location>
        <begin position="182"/>
        <end position="202"/>
    </location>
</feature>
<dbReference type="Gene3D" id="1.10.8.500">
    <property type="entry name" value="HAMP domain in histidine kinase"/>
    <property type="match status" value="1"/>
</dbReference>
<evidence type="ECO:0000259" key="16">
    <source>
        <dbReference type="PROSITE" id="PS50112"/>
    </source>
</evidence>
<dbReference type="PROSITE" id="PS50112">
    <property type="entry name" value="PAS"/>
    <property type="match status" value="1"/>
</dbReference>
<dbReference type="InterPro" id="IPR049814">
    <property type="entry name" value="Resp_reg_WalK"/>
</dbReference>
<feature type="transmembrane region" description="Helical" evidence="14">
    <location>
        <begin position="16"/>
        <end position="35"/>
    </location>
</feature>
<dbReference type="Pfam" id="PF00512">
    <property type="entry name" value="HisKA"/>
    <property type="match status" value="1"/>
</dbReference>
<keyword evidence="11 14" id="KW-1133">Transmembrane helix</keyword>
<dbReference type="CDD" id="cd06225">
    <property type="entry name" value="HAMP"/>
    <property type="match status" value="1"/>
</dbReference>